<keyword evidence="1" id="KW-0812">Transmembrane</keyword>
<keyword evidence="1" id="KW-1133">Transmembrane helix</keyword>
<protein>
    <submittedName>
        <fullName evidence="2">Uncharacterized protein</fullName>
    </submittedName>
</protein>
<organism evidence="2 3">
    <name type="scientific">Paracidovorax wautersii</name>
    <dbReference type="NCBI Taxonomy" id="1177982"/>
    <lineage>
        <taxon>Bacteria</taxon>
        <taxon>Pseudomonadati</taxon>
        <taxon>Pseudomonadota</taxon>
        <taxon>Betaproteobacteria</taxon>
        <taxon>Burkholderiales</taxon>
        <taxon>Comamonadaceae</taxon>
        <taxon>Paracidovorax</taxon>
    </lineage>
</organism>
<feature type="non-terminal residue" evidence="2">
    <location>
        <position position="1"/>
    </location>
</feature>
<proteinExistence type="predicted"/>
<accession>A0A1I2HW07</accession>
<keyword evidence="1" id="KW-0472">Membrane</keyword>
<feature type="transmembrane region" description="Helical" evidence="1">
    <location>
        <begin position="87"/>
        <end position="105"/>
    </location>
</feature>
<evidence type="ECO:0000313" key="2">
    <source>
        <dbReference type="EMBL" id="SFF33728.1"/>
    </source>
</evidence>
<dbReference type="AlphaFoldDB" id="A0A1I2HW07"/>
<dbReference type="Proteomes" id="UP000199119">
    <property type="component" value="Unassembled WGS sequence"/>
</dbReference>
<evidence type="ECO:0000313" key="3">
    <source>
        <dbReference type="Proteomes" id="UP000199119"/>
    </source>
</evidence>
<sequence>LTSAYGAVKGVFTYKQCPRCREQSLLAVDDGFKCVRDDICGFHAASEREVEEFSKAMSAVDARVLALAKGHDGAFSRRAGGAITISRMFWIVTLIVLCYSVSWLFDGRLGYAAQVLLVALWTALSAIRYAYAAHRLSDDRTLKPLAFMASPAMWFPLKSD</sequence>
<dbReference type="STRING" id="1177982.SAMN04489711_1371"/>
<gene>
    <name evidence="2" type="ORF">SAMN04489711_1371</name>
</gene>
<keyword evidence="3" id="KW-1185">Reference proteome</keyword>
<reference evidence="3" key="1">
    <citation type="submission" date="2016-10" db="EMBL/GenBank/DDBJ databases">
        <authorList>
            <person name="Varghese N."/>
            <person name="Submissions S."/>
        </authorList>
    </citation>
    <scope>NUCLEOTIDE SEQUENCE [LARGE SCALE GENOMIC DNA]</scope>
    <source>
        <strain evidence="3">DSM 27981</strain>
    </source>
</reference>
<dbReference type="EMBL" id="FONX01000037">
    <property type="protein sequence ID" value="SFF33728.1"/>
    <property type="molecule type" value="Genomic_DNA"/>
</dbReference>
<name>A0A1I2HW07_9BURK</name>
<feature type="transmembrane region" description="Helical" evidence="1">
    <location>
        <begin position="111"/>
        <end position="131"/>
    </location>
</feature>
<dbReference type="RefSeq" id="WP_175518599.1">
    <property type="nucleotide sequence ID" value="NZ_FONX01000037.1"/>
</dbReference>
<evidence type="ECO:0000256" key="1">
    <source>
        <dbReference type="SAM" id="Phobius"/>
    </source>
</evidence>